<feature type="non-terminal residue" evidence="1">
    <location>
        <position position="87"/>
    </location>
</feature>
<dbReference type="InterPro" id="IPR032675">
    <property type="entry name" value="LRR_dom_sf"/>
</dbReference>
<proteinExistence type="predicted"/>
<sequence>DAAEDGTALPALSRIRLLIDGAILWNIHLQTGLDFRCWQLREVVLREGVRFIDQSVFAYCVNLRSVTIPDSVRKIGIGAFAMCPSLV</sequence>
<dbReference type="Pfam" id="PF13306">
    <property type="entry name" value="LRR_5"/>
    <property type="match status" value="1"/>
</dbReference>
<dbReference type="Proteomes" id="UP000776629">
    <property type="component" value="Unassembled WGS sequence"/>
</dbReference>
<reference evidence="1 2" key="1">
    <citation type="journal article" date="2021" name="Sci. Rep.">
        <title>The distribution of antibiotic resistance genes in chicken gut microbiota commensals.</title>
        <authorList>
            <person name="Juricova H."/>
            <person name="Matiasovicova J."/>
            <person name="Kubasova T."/>
            <person name="Cejkova D."/>
            <person name="Rychlik I."/>
        </authorList>
    </citation>
    <scope>NUCLEOTIDE SEQUENCE [LARGE SCALE GENOMIC DNA]</scope>
    <source>
        <strain evidence="1 2">An810</strain>
    </source>
</reference>
<accession>A0ABS2ER89</accession>
<protein>
    <submittedName>
        <fullName evidence="1">Leucine-rich repeat protein</fullName>
    </submittedName>
</protein>
<evidence type="ECO:0000313" key="1">
    <source>
        <dbReference type="EMBL" id="MBM6754903.1"/>
    </source>
</evidence>
<name>A0ABS2ER89_9LACO</name>
<gene>
    <name evidence="1" type="ORF">H5993_09290</name>
</gene>
<feature type="non-terminal residue" evidence="1">
    <location>
        <position position="1"/>
    </location>
</feature>
<evidence type="ECO:0000313" key="2">
    <source>
        <dbReference type="Proteomes" id="UP000776629"/>
    </source>
</evidence>
<organism evidence="1 2">
    <name type="scientific">Limosilactobacillus alvi</name>
    <dbReference type="NCBI Taxonomy" id="990412"/>
    <lineage>
        <taxon>Bacteria</taxon>
        <taxon>Bacillati</taxon>
        <taxon>Bacillota</taxon>
        <taxon>Bacilli</taxon>
        <taxon>Lactobacillales</taxon>
        <taxon>Lactobacillaceae</taxon>
        <taxon>Limosilactobacillus</taxon>
    </lineage>
</organism>
<comment type="caution">
    <text evidence="1">The sequence shown here is derived from an EMBL/GenBank/DDBJ whole genome shotgun (WGS) entry which is preliminary data.</text>
</comment>
<dbReference type="EMBL" id="JACJJQ010000112">
    <property type="protein sequence ID" value="MBM6754903.1"/>
    <property type="molecule type" value="Genomic_DNA"/>
</dbReference>
<dbReference type="Gene3D" id="3.80.10.10">
    <property type="entry name" value="Ribonuclease Inhibitor"/>
    <property type="match status" value="1"/>
</dbReference>
<keyword evidence="2" id="KW-1185">Reference proteome</keyword>
<dbReference type="InterPro" id="IPR026906">
    <property type="entry name" value="LRR_5"/>
</dbReference>
<dbReference type="RefSeq" id="WP_204777117.1">
    <property type="nucleotide sequence ID" value="NZ_JACJJQ010000112.1"/>
</dbReference>